<feature type="region of interest" description="Disordered" evidence="1">
    <location>
        <begin position="382"/>
        <end position="401"/>
    </location>
</feature>
<evidence type="ECO:0000313" key="2">
    <source>
        <dbReference type="EMBL" id="CAJ2506055.1"/>
    </source>
</evidence>
<dbReference type="CDD" id="cd12261">
    <property type="entry name" value="RRM1_3_MRN1"/>
    <property type="match status" value="1"/>
</dbReference>
<dbReference type="GO" id="GO:0003676">
    <property type="term" value="F:nucleic acid binding"/>
    <property type="evidence" value="ECO:0007669"/>
    <property type="project" value="InterPro"/>
</dbReference>
<comment type="caution">
    <text evidence="2">The sequence shown here is derived from an EMBL/GenBank/DDBJ whole genome shotgun (WGS) entry which is preliminary data.</text>
</comment>
<feature type="compositionally biased region" description="Basic and acidic residues" evidence="1">
    <location>
        <begin position="153"/>
        <end position="166"/>
    </location>
</feature>
<proteinExistence type="predicted"/>
<gene>
    <name evidence="2" type="ORF">KHLLAP_LOCUS6523</name>
</gene>
<sequence>MAAPGSSAVTIDRTYFETLLRRAEHNQNDGLAENAFSAALDSFVPVSREEYDNLLLVARQYANLKRSLMGAGVTEDHITTLIQDNDYVPPAGAYAASRPSYKRDDTEDGGARLKPMSQAHSNFRPSSNVSSYSPFLQGDGANHYNGFGSRQAGKHDWAEQEPHGDEDTPSYSAEGPTSDLNNERTFMPFGQAENAPQRPHYARMCKRTLMLGGLPDRTTHWDVTSVVRGGLLLDIFLRAADHMCLVSFLHEEDAVRFYDHARKNDIYINNKRVFIRWADRHFHLAGHVASKIGTGATRNMIIRRCDPKHTEDTIRDDLEHIHNLVVIKVEFIGGSCYIKTNSVHNAMFARTCMMSRATYKGSKIEWDVDECEQPIEVIQKMPPQPVPQRAPPNKAAPGFRNRFDMLRLDDEDNDETDDKFDTSSEMPGTVDVTA</sequence>
<evidence type="ECO:0000256" key="1">
    <source>
        <dbReference type="SAM" id="MobiDB-lite"/>
    </source>
</evidence>
<dbReference type="Proteomes" id="UP001295740">
    <property type="component" value="Unassembled WGS sequence"/>
</dbReference>
<name>A0AAI8VKF2_9PEZI</name>
<feature type="region of interest" description="Disordered" evidence="1">
    <location>
        <begin position="93"/>
        <end position="184"/>
    </location>
</feature>
<evidence type="ECO:0000313" key="3">
    <source>
        <dbReference type="Proteomes" id="UP001295740"/>
    </source>
</evidence>
<feature type="region of interest" description="Disordered" evidence="1">
    <location>
        <begin position="406"/>
        <end position="434"/>
    </location>
</feature>
<dbReference type="AlphaFoldDB" id="A0AAI8VKF2"/>
<dbReference type="SUPFAM" id="SSF54928">
    <property type="entry name" value="RNA-binding domain, RBD"/>
    <property type="match status" value="1"/>
</dbReference>
<organism evidence="2 3">
    <name type="scientific">Anthostomella pinea</name>
    <dbReference type="NCBI Taxonomy" id="933095"/>
    <lineage>
        <taxon>Eukaryota</taxon>
        <taxon>Fungi</taxon>
        <taxon>Dikarya</taxon>
        <taxon>Ascomycota</taxon>
        <taxon>Pezizomycotina</taxon>
        <taxon>Sordariomycetes</taxon>
        <taxon>Xylariomycetidae</taxon>
        <taxon>Xylariales</taxon>
        <taxon>Xylariaceae</taxon>
        <taxon>Anthostomella</taxon>
    </lineage>
</organism>
<feature type="compositionally biased region" description="Acidic residues" evidence="1">
    <location>
        <begin position="409"/>
        <end position="418"/>
    </location>
</feature>
<reference evidence="2" key="1">
    <citation type="submission" date="2023-10" db="EMBL/GenBank/DDBJ databases">
        <authorList>
            <person name="Hackl T."/>
        </authorList>
    </citation>
    <scope>NUCLEOTIDE SEQUENCE</scope>
</reference>
<feature type="compositionally biased region" description="Polar residues" evidence="1">
    <location>
        <begin position="118"/>
        <end position="134"/>
    </location>
</feature>
<feature type="compositionally biased region" description="Basic and acidic residues" evidence="1">
    <location>
        <begin position="101"/>
        <end position="111"/>
    </location>
</feature>
<accession>A0AAI8VKF2</accession>
<keyword evidence="3" id="KW-1185">Reference proteome</keyword>
<dbReference type="EMBL" id="CAUWAG010000008">
    <property type="protein sequence ID" value="CAJ2506055.1"/>
    <property type="molecule type" value="Genomic_DNA"/>
</dbReference>
<dbReference type="InterPro" id="IPR035979">
    <property type="entry name" value="RBD_domain_sf"/>
</dbReference>
<protein>
    <submittedName>
        <fullName evidence="2">Uu.00g001850.m01.CDS01</fullName>
    </submittedName>
</protein>